<keyword evidence="2" id="KW-1185">Reference proteome</keyword>
<dbReference type="EMBL" id="JAVREM010000102">
    <property type="protein sequence ID" value="MDT0323352.1"/>
    <property type="molecule type" value="Genomic_DNA"/>
</dbReference>
<organism evidence="1 2">
    <name type="scientific">Streptomyces millisiae</name>
    <dbReference type="NCBI Taxonomy" id="3075542"/>
    <lineage>
        <taxon>Bacteria</taxon>
        <taxon>Bacillati</taxon>
        <taxon>Actinomycetota</taxon>
        <taxon>Actinomycetes</taxon>
        <taxon>Kitasatosporales</taxon>
        <taxon>Streptomycetaceae</taxon>
        <taxon>Streptomyces</taxon>
    </lineage>
</organism>
<proteinExistence type="predicted"/>
<name>A0ABU2M1U3_9ACTN</name>
<dbReference type="RefSeq" id="WP_311604519.1">
    <property type="nucleotide sequence ID" value="NZ_JAVREM010000102.1"/>
</dbReference>
<accession>A0ABU2M1U3</accession>
<evidence type="ECO:0000313" key="2">
    <source>
        <dbReference type="Proteomes" id="UP001183420"/>
    </source>
</evidence>
<sequence>MTVSVTLRWGRHELMGQLVTDPTTGRVGRLDGVLEHVARGTGRVLRVEAHLRPVDGSGVEWTADAGALVAIADSS</sequence>
<protein>
    <recommendedName>
        <fullName evidence="3">PRC-barrel domain-containing protein</fullName>
    </recommendedName>
</protein>
<dbReference type="Proteomes" id="UP001183420">
    <property type="component" value="Unassembled WGS sequence"/>
</dbReference>
<evidence type="ECO:0000313" key="1">
    <source>
        <dbReference type="EMBL" id="MDT0323352.1"/>
    </source>
</evidence>
<reference evidence="2" key="1">
    <citation type="submission" date="2023-07" db="EMBL/GenBank/DDBJ databases">
        <title>30 novel species of actinomycetes from the DSMZ collection.</title>
        <authorList>
            <person name="Nouioui I."/>
        </authorList>
    </citation>
    <scope>NUCLEOTIDE SEQUENCE [LARGE SCALE GENOMIC DNA]</scope>
    <source>
        <strain evidence="2">DSM 44918</strain>
    </source>
</reference>
<comment type="caution">
    <text evidence="1">The sequence shown here is derived from an EMBL/GenBank/DDBJ whole genome shotgun (WGS) entry which is preliminary data.</text>
</comment>
<gene>
    <name evidence="1" type="ORF">RNC47_34125</name>
</gene>
<evidence type="ECO:0008006" key="3">
    <source>
        <dbReference type="Google" id="ProtNLM"/>
    </source>
</evidence>